<reference evidence="1 2" key="1">
    <citation type="journal article" date="2014" name="BMC Genomics">
        <title>Comparative genome sequencing reveals chemotype-specific gene clusters in the toxigenic black mold Stachybotrys.</title>
        <authorList>
            <person name="Semeiks J."/>
            <person name="Borek D."/>
            <person name="Otwinowski Z."/>
            <person name="Grishin N.V."/>
        </authorList>
    </citation>
    <scope>NUCLEOTIDE SEQUENCE [LARGE SCALE GENOMIC DNA]</scope>
    <source>
        <strain evidence="1 2">IBT 40285</strain>
    </source>
</reference>
<name>A0A084QTB3_STAC4</name>
<dbReference type="HOGENOM" id="CLU_3074539_0_0_1"/>
<evidence type="ECO:0000313" key="1">
    <source>
        <dbReference type="EMBL" id="KFA67198.1"/>
    </source>
</evidence>
<accession>A0A084QTB3</accession>
<dbReference type="EMBL" id="KL660234">
    <property type="protein sequence ID" value="KFA67198.1"/>
    <property type="molecule type" value="Genomic_DNA"/>
</dbReference>
<keyword evidence="2" id="KW-1185">Reference proteome</keyword>
<dbReference type="Proteomes" id="UP000028524">
    <property type="component" value="Unassembled WGS sequence"/>
</dbReference>
<dbReference type="AlphaFoldDB" id="A0A084QTB3"/>
<gene>
    <name evidence="1" type="ORF">S40285_09528</name>
</gene>
<evidence type="ECO:0000313" key="2">
    <source>
        <dbReference type="Proteomes" id="UP000028524"/>
    </source>
</evidence>
<protein>
    <submittedName>
        <fullName evidence="1">Uncharacterized protein</fullName>
    </submittedName>
</protein>
<feature type="non-terminal residue" evidence="1">
    <location>
        <position position="53"/>
    </location>
</feature>
<dbReference type="InParanoid" id="A0A084QTB3"/>
<proteinExistence type="predicted"/>
<sequence>MLIRKTRAYKKNTAIARQRQRGEVIGNGMRWLGNTPLKVAPVAIEIVIAKSRH</sequence>
<organism evidence="1 2">
    <name type="scientific">Stachybotrys chlorohalonatus (strain IBT 40285)</name>
    <dbReference type="NCBI Taxonomy" id="1283841"/>
    <lineage>
        <taxon>Eukaryota</taxon>
        <taxon>Fungi</taxon>
        <taxon>Dikarya</taxon>
        <taxon>Ascomycota</taxon>
        <taxon>Pezizomycotina</taxon>
        <taxon>Sordariomycetes</taxon>
        <taxon>Hypocreomycetidae</taxon>
        <taxon>Hypocreales</taxon>
        <taxon>Stachybotryaceae</taxon>
        <taxon>Stachybotrys</taxon>
    </lineage>
</organism>